<evidence type="ECO:0008006" key="4">
    <source>
        <dbReference type="Google" id="ProtNLM"/>
    </source>
</evidence>
<dbReference type="RefSeq" id="WP_190189969.1">
    <property type="nucleotide sequence ID" value="NZ_BMVU01000006.1"/>
</dbReference>
<reference evidence="2" key="2">
    <citation type="submission" date="2020-09" db="EMBL/GenBank/DDBJ databases">
        <authorList>
            <person name="Sun Q."/>
            <person name="Ohkuma M."/>
        </authorList>
    </citation>
    <scope>NUCLEOTIDE SEQUENCE</scope>
    <source>
        <strain evidence="2">JCM 4790</strain>
    </source>
</reference>
<dbReference type="Proteomes" id="UP000619244">
    <property type="component" value="Unassembled WGS sequence"/>
</dbReference>
<evidence type="ECO:0000313" key="2">
    <source>
        <dbReference type="EMBL" id="GGX66716.1"/>
    </source>
</evidence>
<feature type="signal peptide" evidence="1">
    <location>
        <begin position="1"/>
        <end position="26"/>
    </location>
</feature>
<keyword evidence="1" id="KW-0732">Signal</keyword>
<feature type="chain" id="PRO_5036872529" description="Secreted protein" evidence="1">
    <location>
        <begin position="27"/>
        <end position="80"/>
    </location>
</feature>
<evidence type="ECO:0000313" key="3">
    <source>
        <dbReference type="Proteomes" id="UP000619244"/>
    </source>
</evidence>
<name>A0A918NEH8_9ACTN</name>
<keyword evidence="3" id="KW-1185">Reference proteome</keyword>
<protein>
    <recommendedName>
        <fullName evidence="4">Secreted protein</fullName>
    </recommendedName>
</protein>
<dbReference type="AlphaFoldDB" id="A0A918NEH8"/>
<sequence>MRLRTAFTAALLGSAALLGAAGAAAAAPHTSPAHLDSARVAASPASEDFDGFEAEVHDIAEYDYDNYSYGLSGGDVGSRD</sequence>
<dbReference type="EMBL" id="BMVU01000006">
    <property type="protein sequence ID" value="GGX66716.1"/>
    <property type="molecule type" value="Genomic_DNA"/>
</dbReference>
<reference evidence="2" key="1">
    <citation type="journal article" date="2014" name="Int. J. Syst. Evol. Microbiol.">
        <title>Complete genome sequence of Corynebacterium casei LMG S-19264T (=DSM 44701T), isolated from a smear-ripened cheese.</title>
        <authorList>
            <consortium name="US DOE Joint Genome Institute (JGI-PGF)"/>
            <person name="Walter F."/>
            <person name="Albersmeier A."/>
            <person name="Kalinowski J."/>
            <person name="Ruckert C."/>
        </authorList>
    </citation>
    <scope>NUCLEOTIDE SEQUENCE</scope>
    <source>
        <strain evidence="2">JCM 4790</strain>
    </source>
</reference>
<evidence type="ECO:0000256" key="1">
    <source>
        <dbReference type="SAM" id="SignalP"/>
    </source>
</evidence>
<organism evidence="2 3">
    <name type="scientific">Streptomyces minutiscleroticus</name>
    <dbReference type="NCBI Taxonomy" id="68238"/>
    <lineage>
        <taxon>Bacteria</taxon>
        <taxon>Bacillati</taxon>
        <taxon>Actinomycetota</taxon>
        <taxon>Actinomycetes</taxon>
        <taxon>Kitasatosporales</taxon>
        <taxon>Streptomycetaceae</taxon>
        <taxon>Streptomyces</taxon>
    </lineage>
</organism>
<gene>
    <name evidence="2" type="ORF">GCM10010358_21530</name>
</gene>
<comment type="caution">
    <text evidence="2">The sequence shown here is derived from an EMBL/GenBank/DDBJ whole genome shotgun (WGS) entry which is preliminary data.</text>
</comment>
<accession>A0A918NEH8</accession>
<proteinExistence type="predicted"/>